<accession>A0A2S8FFI7</accession>
<reference evidence="1 2" key="1">
    <citation type="submission" date="2018-02" db="EMBL/GenBank/DDBJ databases">
        <title>Comparative genomes isolates from brazilian mangrove.</title>
        <authorList>
            <person name="Araujo J.E."/>
            <person name="Taketani R.G."/>
            <person name="Silva M.C.P."/>
            <person name="Loureco M.V."/>
            <person name="Andreote F.D."/>
        </authorList>
    </citation>
    <scope>NUCLEOTIDE SEQUENCE [LARGE SCALE GENOMIC DNA]</scope>
    <source>
        <strain evidence="1 2">Hex-1 MGV</strain>
    </source>
</reference>
<protein>
    <recommendedName>
        <fullName evidence="3">SMI1/KNR4 family protein</fullName>
    </recommendedName>
</protein>
<sequence length="287" mass="33036">MAERKRPKWPSTKFLRRRKTENDDQQPYLGFGWELDYFEFLQKRDGGIPQLDAFPIHYEGRKRAARVRSFYGRQALCNSVVVHWDSLPRGCLPIGDVEIDGDDFDSPTLLTFRWGEHFNKIFFWDNPHDIGPLDPEDPSRLIRVANSLPNFLRSLKNYDELYYRTFIELNTTPLELPTIMEALRDCGVEEFSDADYTKGKNCTTWSATWQEYYAQISVGHSVKKLGDVAVVSSVAKASRCFLAIDACHWDQASALRAVKKALKNVPAFKGAKKAGQTAAQREPYWRD</sequence>
<comment type="caution">
    <text evidence="1">The sequence shown here is derived from an EMBL/GenBank/DDBJ whole genome shotgun (WGS) entry which is preliminary data.</text>
</comment>
<gene>
    <name evidence="1" type="ORF">C5Y83_22305</name>
</gene>
<dbReference type="EMBL" id="PUHY01000013">
    <property type="protein sequence ID" value="PQO30939.1"/>
    <property type="molecule type" value="Genomic_DNA"/>
</dbReference>
<organism evidence="1 2">
    <name type="scientific">Blastopirellula marina</name>
    <dbReference type="NCBI Taxonomy" id="124"/>
    <lineage>
        <taxon>Bacteria</taxon>
        <taxon>Pseudomonadati</taxon>
        <taxon>Planctomycetota</taxon>
        <taxon>Planctomycetia</taxon>
        <taxon>Pirellulales</taxon>
        <taxon>Pirellulaceae</taxon>
        <taxon>Blastopirellula</taxon>
    </lineage>
</organism>
<dbReference type="OrthoDB" id="8657476at2"/>
<dbReference type="Proteomes" id="UP000238322">
    <property type="component" value="Unassembled WGS sequence"/>
</dbReference>
<dbReference type="RefSeq" id="WP_146117877.1">
    <property type="nucleotide sequence ID" value="NZ_PUHY01000013.1"/>
</dbReference>
<dbReference type="AlphaFoldDB" id="A0A2S8FFI7"/>
<proteinExistence type="predicted"/>
<evidence type="ECO:0008006" key="3">
    <source>
        <dbReference type="Google" id="ProtNLM"/>
    </source>
</evidence>
<evidence type="ECO:0000313" key="1">
    <source>
        <dbReference type="EMBL" id="PQO30939.1"/>
    </source>
</evidence>
<evidence type="ECO:0000313" key="2">
    <source>
        <dbReference type="Proteomes" id="UP000238322"/>
    </source>
</evidence>
<name>A0A2S8FFI7_9BACT</name>